<accession>A0A545SXJ4</accession>
<gene>
    <name evidence="2" type="ORF">FKG94_23105</name>
</gene>
<keyword evidence="1" id="KW-0812">Transmembrane</keyword>
<evidence type="ECO:0000256" key="1">
    <source>
        <dbReference type="SAM" id="Phobius"/>
    </source>
</evidence>
<evidence type="ECO:0000313" key="3">
    <source>
        <dbReference type="Proteomes" id="UP000319732"/>
    </source>
</evidence>
<dbReference type="EMBL" id="VHSG01000027">
    <property type="protein sequence ID" value="TQV69684.1"/>
    <property type="molecule type" value="Genomic_DNA"/>
</dbReference>
<keyword evidence="1" id="KW-0472">Membrane</keyword>
<dbReference type="Proteomes" id="UP000319732">
    <property type="component" value="Unassembled WGS sequence"/>
</dbReference>
<dbReference type="RefSeq" id="WP_142929323.1">
    <property type="nucleotide sequence ID" value="NZ_ML660105.1"/>
</dbReference>
<reference evidence="2 3" key="1">
    <citation type="submission" date="2019-06" db="EMBL/GenBank/DDBJ databases">
        <title>Whole genome sequence for Cellvibrionaceae sp. R142.</title>
        <authorList>
            <person name="Wang G."/>
        </authorList>
    </citation>
    <scope>NUCLEOTIDE SEQUENCE [LARGE SCALE GENOMIC DNA]</scope>
    <source>
        <strain evidence="2 3">R142</strain>
    </source>
</reference>
<dbReference type="AlphaFoldDB" id="A0A545SXJ4"/>
<name>A0A545SXJ4_9GAMM</name>
<organism evidence="2 3">
    <name type="scientific">Exilibacterium tricleocarpae</name>
    <dbReference type="NCBI Taxonomy" id="2591008"/>
    <lineage>
        <taxon>Bacteria</taxon>
        <taxon>Pseudomonadati</taxon>
        <taxon>Pseudomonadota</taxon>
        <taxon>Gammaproteobacteria</taxon>
        <taxon>Cellvibrionales</taxon>
        <taxon>Cellvibrionaceae</taxon>
        <taxon>Exilibacterium</taxon>
    </lineage>
</organism>
<keyword evidence="1" id="KW-1133">Transmembrane helix</keyword>
<feature type="transmembrane region" description="Helical" evidence="1">
    <location>
        <begin position="93"/>
        <end position="112"/>
    </location>
</feature>
<proteinExistence type="predicted"/>
<keyword evidence="3" id="KW-1185">Reference proteome</keyword>
<feature type="transmembrane region" description="Helical" evidence="1">
    <location>
        <begin position="57"/>
        <end position="87"/>
    </location>
</feature>
<protein>
    <submittedName>
        <fullName evidence="2">Uncharacterized protein</fullName>
    </submittedName>
</protein>
<sequence>MNENEPARDNPEHAPSSKTEEVTLIECLQDISSQAKNSLASTAQLAQAEWQLSMRALWLVAASTMFLSGLILVVWVSLNAALAYWAYTSDVPVTAIAAGFVVVQLALITWLWTQVQRLLALIGFPRTLNRAGENNNTSVSQQRQPT</sequence>
<comment type="caution">
    <text evidence="2">The sequence shown here is derived from an EMBL/GenBank/DDBJ whole genome shotgun (WGS) entry which is preliminary data.</text>
</comment>
<evidence type="ECO:0000313" key="2">
    <source>
        <dbReference type="EMBL" id="TQV69684.1"/>
    </source>
</evidence>